<dbReference type="AlphaFoldDB" id="A0A2H1WHG2"/>
<gene>
    <name evidence="1" type="ORF">SFRICE_013035</name>
</gene>
<dbReference type="EMBL" id="ODYU01008371">
    <property type="protein sequence ID" value="SOQ51904.1"/>
    <property type="molecule type" value="Genomic_DNA"/>
</dbReference>
<sequence length="227" mass="26557">MKLNTIIYLTKPPPIHGEVSNPQGPRRDCLVNRQVASSNTRQGVKNCGKLYMEIGSLPIIWDPYGVHCTVKLSAVMCSSAHPFGDKRRHDIFCFLRHKFEGFSEKPKYCIMSCASYSVREWQEHELLTCWSSQTIRLKGRNYKSFGVLYYDMICLFRFFEKFSEVARSLELCVIYGNRLYPYVLGLNIKQMKRRKHLKSAICLDIVVDRRKSIDKDRYLKGMENETF</sequence>
<evidence type="ECO:0000313" key="1">
    <source>
        <dbReference type="EMBL" id="SOQ51904.1"/>
    </source>
</evidence>
<reference evidence="1" key="1">
    <citation type="submission" date="2016-07" db="EMBL/GenBank/DDBJ databases">
        <authorList>
            <person name="Bretaudeau A."/>
        </authorList>
    </citation>
    <scope>NUCLEOTIDE SEQUENCE</scope>
    <source>
        <strain evidence="1">Rice</strain>
        <tissue evidence="1">Whole body</tissue>
    </source>
</reference>
<protein>
    <submittedName>
        <fullName evidence="1">SFRICE_013035</fullName>
    </submittedName>
</protein>
<proteinExistence type="predicted"/>
<organism evidence="1">
    <name type="scientific">Spodoptera frugiperda</name>
    <name type="common">Fall armyworm</name>
    <dbReference type="NCBI Taxonomy" id="7108"/>
    <lineage>
        <taxon>Eukaryota</taxon>
        <taxon>Metazoa</taxon>
        <taxon>Ecdysozoa</taxon>
        <taxon>Arthropoda</taxon>
        <taxon>Hexapoda</taxon>
        <taxon>Insecta</taxon>
        <taxon>Pterygota</taxon>
        <taxon>Neoptera</taxon>
        <taxon>Endopterygota</taxon>
        <taxon>Lepidoptera</taxon>
        <taxon>Glossata</taxon>
        <taxon>Ditrysia</taxon>
        <taxon>Noctuoidea</taxon>
        <taxon>Noctuidae</taxon>
        <taxon>Amphipyrinae</taxon>
        <taxon>Spodoptera</taxon>
    </lineage>
</organism>
<accession>A0A2H1WHG2</accession>
<name>A0A2H1WHG2_SPOFR</name>